<accession>A0A117R673</accession>
<dbReference type="Proteomes" id="UP000053669">
    <property type="component" value="Unassembled WGS sequence"/>
</dbReference>
<keyword evidence="1" id="KW-0732">Signal</keyword>
<dbReference type="STRING" id="58343.AQJ46_08765"/>
<organism evidence="2 3">
    <name type="scientific">Streptomyces canus</name>
    <dbReference type="NCBI Taxonomy" id="58343"/>
    <lineage>
        <taxon>Bacteria</taxon>
        <taxon>Bacillati</taxon>
        <taxon>Actinomycetota</taxon>
        <taxon>Actinomycetes</taxon>
        <taxon>Kitasatosporales</taxon>
        <taxon>Streptomycetaceae</taxon>
        <taxon>Streptomyces</taxon>
        <taxon>Streptomyces aurantiacus group</taxon>
    </lineage>
</organism>
<feature type="chain" id="PRO_5007155157" evidence="1">
    <location>
        <begin position="28"/>
        <end position="166"/>
    </location>
</feature>
<gene>
    <name evidence="2" type="ORF">AQJ46_08765</name>
</gene>
<evidence type="ECO:0000313" key="2">
    <source>
        <dbReference type="EMBL" id="KUN73290.1"/>
    </source>
</evidence>
<evidence type="ECO:0000313" key="3">
    <source>
        <dbReference type="Proteomes" id="UP000053669"/>
    </source>
</evidence>
<sequence>MAPRPLKAALTVASAAAVTLTAAPAQAAEPDPFVWTELAGTYVATGMYGYEPYAVADGYTPTSCVPGMGYPYVNEENVGETDPEKPAALLYEKGPDGLRLVAVEWVVKAGSGVTPPTMFGQTFQVRENVPDVGSGHTLHAWLYKPNPSGLFNATHPDVTCPATPAP</sequence>
<dbReference type="EMBL" id="LMWU01000007">
    <property type="protein sequence ID" value="KUN73290.1"/>
    <property type="molecule type" value="Genomic_DNA"/>
</dbReference>
<name>A0A117R673_9ACTN</name>
<evidence type="ECO:0000256" key="1">
    <source>
        <dbReference type="SAM" id="SignalP"/>
    </source>
</evidence>
<dbReference type="AlphaFoldDB" id="A0A117R673"/>
<reference evidence="2 3" key="1">
    <citation type="submission" date="2015-10" db="EMBL/GenBank/DDBJ databases">
        <title>Draft genome sequence of Streptomyces canus DSM 40017, type strain for the species Streptomyces canus.</title>
        <authorList>
            <person name="Ruckert C."/>
            <person name="Winkler A."/>
            <person name="Kalinowski J."/>
            <person name="Kampfer P."/>
            <person name="Glaeser S."/>
        </authorList>
    </citation>
    <scope>NUCLEOTIDE SEQUENCE [LARGE SCALE GENOMIC DNA]</scope>
    <source>
        <strain evidence="2 3">DSM 40017</strain>
    </source>
</reference>
<dbReference type="RefSeq" id="WP_059204985.1">
    <property type="nucleotide sequence ID" value="NZ_KQ948657.1"/>
</dbReference>
<comment type="caution">
    <text evidence="2">The sequence shown here is derived from an EMBL/GenBank/DDBJ whole genome shotgun (WGS) entry which is preliminary data.</text>
</comment>
<protein>
    <submittedName>
        <fullName evidence="2">Uncharacterized protein</fullName>
    </submittedName>
</protein>
<feature type="signal peptide" evidence="1">
    <location>
        <begin position="1"/>
        <end position="27"/>
    </location>
</feature>
<proteinExistence type="predicted"/>